<proteinExistence type="predicted"/>
<evidence type="ECO:0000313" key="2">
    <source>
        <dbReference type="Proteomes" id="UP001497392"/>
    </source>
</evidence>
<comment type="caution">
    <text evidence="1">The sequence shown here is derived from an EMBL/GenBank/DDBJ whole genome shotgun (WGS) entry which is preliminary data.</text>
</comment>
<dbReference type="Proteomes" id="UP001497392">
    <property type="component" value="Unassembled WGS sequence"/>
</dbReference>
<evidence type="ECO:0000313" key="1">
    <source>
        <dbReference type="EMBL" id="CAL5225024.1"/>
    </source>
</evidence>
<gene>
    <name evidence="1" type="primary">g7802</name>
    <name evidence="1" type="ORF">VP750_LOCUS6683</name>
</gene>
<organism evidence="1 2">
    <name type="scientific">Coccomyxa viridis</name>
    <dbReference type="NCBI Taxonomy" id="1274662"/>
    <lineage>
        <taxon>Eukaryota</taxon>
        <taxon>Viridiplantae</taxon>
        <taxon>Chlorophyta</taxon>
        <taxon>core chlorophytes</taxon>
        <taxon>Trebouxiophyceae</taxon>
        <taxon>Trebouxiophyceae incertae sedis</taxon>
        <taxon>Coccomyxaceae</taxon>
        <taxon>Coccomyxa</taxon>
    </lineage>
</organism>
<dbReference type="EMBL" id="CAXHTA020000012">
    <property type="protein sequence ID" value="CAL5225024.1"/>
    <property type="molecule type" value="Genomic_DNA"/>
</dbReference>
<sequence>MSGIFGKAVNRQDSPLQDHQFLHPTLLEASSLYKSFQNKGPRWATRQAQGLISTDIWSTSRSSAIVTAVATRPTSTSPGAGAARVAEARVTSRGFHDPELS</sequence>
<reference evidence="1 2" key="1">
    <citation type="submission" date="2024-06" db="EMBL/GenBank/DDBJ databases">
        <authorList>
            <person name="Kraege A."/>
            <person name="Thomma B."/>
        </authorList>
    </citation>
    <scope>NUCLEOTIDE SEQUENCE [LARGE SCALE GENOMIC DNA]</scope>
</reference>
<accession>A0ABP1FYR5</accession>
<name>A0ABP1FYR5_9CHLO</name>
<protein>
    <submittedName>
        <fullName evidence="1">G7802 protein</fullName>
    </submittedName>
</protein>
<keyword evidence="2" id="KW-1185">Reference proteome</keyword>